<sequence>MEKPYAIDVEGNQMQGVLTIVKDQAPFVIFSHGYNGTEKNLATYCSFLAEQGINSYRYDFLGGSVNESSQVPTEAMTIFTERRDLLSVINHFKDQAFIDSNQLYLFGASMGGLVSSLAAEIHTAIRGVFLMFPAFSVAHDWQQRYQTKEEIPRSVNFWGMSLGYDFFEVLIDFKLEEQLGNYTGPIYIIHGDKDDVVSHTVTDWVKPLYDDITINILTNEGHGFSKSGEEQTKQALLAFIRQHS</sequence>
<keyword evidence="1 3" id="KW-0378">Hydrolase</keyword>
<name>A0A511WYK3_9BACI</name>
<proteinExistence type="predicted"/>
<feature type="domain" description="Peptidase S9 prolyl oligopeptidase catalytic" evidence="2">
    <location>
        <begin position="83"/>
        <end position="243"/>
    </location>
</feature>
<evidence type="ECO:0000256" key="1">
    <source>
        <dbReference type="ARBA" id="ARBA00022801"/>
    </source>
</evidence>
<comment type="caution">
    <text evidence="3">The sequence shown here is derived from an EMBL/GenBank/DDBJ whole genome shotgun (WGS) entry which is preliminary data.</text>
</comment>
<evidence type="ECO:0000259" key="2">
    <source>
        <dbReference type="Pfam" id="PF00326"/>
    </source>
</evidence>
<dbReference type="Gene3D" id="3.40.50.1820">
    <property type="entry name" value="alpha/beta hydrolase"/>
    <property type="match status" value="1"/>
</dbReference>
<dbReference type="STRING" id="442899.SAMN05720591_101209"/>
<dbReference type="PANTHER" id="PTHR22946:SF9">
    <property type="entry name" value="POLYKETIDE TRANSFERASE AF380"/>
    <property type="match status" value="1"/>
</dbReference>
<dbReference type="InterPro" id="IPR001375">
    <property type="entry name" value="Peptidase_S9_cat"/>
</dbReference>
<reference evidence="3 4" key="1">
    <citation type="submission" date="2019-07" db="EMBL/GenBank/DDBJ databases">
        <title>Whole genome shotgun sequence of Halolactibacillus alkaliphilus NBRC 103919.</title>
        <authorList>
            <person name="Hosoyama A."/>
            <person name="Uohara A."/>
            <person name="Ohji S."/>
            <person name="Ichikawa N."/>
        </authorList>
    </citation>
    <scope>NUCLEOTIDE SEQUENCE [LARGE SCALE GENOMIC DNA]</scope>
    <source>
        <strain evidence="3 4">NBRC 103919</strain>
    </source>
</reference>
<dbReference type="InterPro" id="IPR029058">
    <property type="entry name" value="AB_hydrolase_fold"/>
</dbReference>
<evidence type="ECO:0000313" key="4">
    <source>
        <dbReference type="Proteomes" id="UP000321400"/>
    </source>
</evidence>
<dbReference type="RefSeq" id="WP_170243608.1">
    <property type="nucleotide sequence ID" value="NZ_BJYE01000001.1"/>
</dbReference>
<dbReference type="Proteomes" id="UP000321400">
    <property type="component" value="Unassembled WGS sequence"/>
</dbReference>
<accession>A0A511WYK3</accession>
<organism evidence="3 4">
    <name type="scientific">Halolactibacillus alkaliphilus</name>
    <dbReference type="NCBI Taxonomy" id="442899"/>
    <lineage>
        <taxon>Bacteria</taxon>
        <taxon>Bacillati</taxon>
        <taxon>Bacillota</taxon>
        <taxon>Bacilli</taxon>
        <taxon>Bacillales</taxon>
        <taxon>Bacillaceae</taxon>
        <taxon>Halolactibacillus</taxon>
    </lineage>
</organism>
<dbReference type="GO" id="GO:0052689">
    <property type="term" value="F:carboxylic ester hydrolase activity"/>
    <property type="evidence" value="ECO:0007669"/>
    <property type="project" value="UniProtKB-ARBA"/>
</dbReference>
<evidence type="ECO:0000313" key="3">
    <source>
        <dbReference type="EMBL" id="GEN55653.1"/>
    </source>
</evidence>
<protein>
    <submittedName>
        <fullName evidence="3">Alpha/beta hydrolase</fullName>
    </submittedName>
</protein>
<dbReference type="AlphaFoldDB" id="A0A511WYK3"/>
<dbReference type="SUPFAM" id="SSF53474">
    <property type="entry name" value="alpha/beta-Hydrolases"/>
    <property type="match status" value="1"/>
</dbReference>
<dbReference type="PANTHER" id="PTHR22946">
    <property type="entry name" value="DIENELACTONE HYDROLASE DOMAIN-CONTAINING PROTEIN-RELATED"/>
    <property type="match status" value="1"/>
</dbReference>
<dbReference type="InterPro" id="IPR050261">
    <property type="entry name" value="FrsA_esterase"/>
</dbReference>
<dbReference type="Pfam" id="PF00326">
    <property type="entry name" value="Peptidase_S9"/>
    <property type="match status" value="1"/>
</dbReference>
<keyword evidence="4" id="KW-1185">Reference proteome</keyword>
<gene>
    <name evidence="3" type="ORF">HAL01_01170</name>
</gene>
<dbReference type="EMBL" id="BJYE01000001">
    <property type="protein sequence ID" value="GEN55653.1"/>
    <property type="molecule type" value="Genomic_DNA"/>
</dbReference>